<dbReference type="Pfam" id="PF01047">
    <property type="entry name" value="MarR"/>
    <property type="match status" value="1"/>
</dbReference>
<evidence type="ECO:0000256" key="1">
    <source>
        <dbReference type="ARBA" id="ARBA00023015"/>
    </source>
</evidence>
<dbReference type="InterPro" id="IPR036390">
    <property type="entry name" value="WH_DNA-bd_sf"/>
</dbReference>
<evidence type="ECO:0000313" key="5">
    <source>
        <dbReference type="EMBL" id="SDH15922.1"/>
    </source>
</evidence>
<protein>
    <submittedName>
        <fullName evidence="5">DNA-binding transcriptional regulator, MarR family</fullName>
    </submittedName>
</protein>
<evidence type="ECO:0000313" key="6">
    <source>
        <dbReference type="Proteomes" id="UP000199045"/>
    </source>
</evidence>
<dbReference type="OrthoDB" id="5419426at2"/>
<dbReference type="InterPro" id="IPR000835">
    <property type="entry name" value="HTH_MarR-typ"/>
</dbReference>
<evidence type="ECO:0000259" key="4">
    <source>
        <dbReference type="PROSITE" id="PS50995"/>
    </source>
</evidence>
<dbReference type="AlphaFoldDB" id="A0A1G8A4P1"/>
<keyword evidence="3" id="KW-0804">Transcription</keyword>
<sequence length="144" mass="16315">MKDTKIAVQEIRAFNRFYTDIIGLLDTHLLNSAYSLSEVRTMYEIYAGKSVQASQIMTAMHIDKSYLSRILKKLTQEGLISKMPSEEDARASLISLTEQGTKVFKALNKASDEQIDGLISNLSPKKQQELVNHMKAIQEILQHK</sequence>
<dbReference type="PANTHER" id="PTHR42756">
    <property type="entry name" value="TRANSCRIPTIONAL REGULATOR, MARR"/>
    <property type="match status" value="1"/>
</dbReference>
<dbReference type="SUPFAM" id="SSF46785">
    <property type="entry name" value="Winged helix' DNA-binding domain"/>
    <property type="match status" value="1"/>
</dbReference>
<dbReference type="GO" id="GO:0003677">
    <property type="term" value="F:DNA binding"/>
    <property type="evidence" value="ECO:0007669"/>
    <property type="project" value="UniProtKB-KW"/>
</dbReference>
<dbReference type="PROSITE" id="PS50995">
    <property type="entry name" value="HTH_MARR_2"/>
    <property type="match status" value="1"/>
</dbReference>
<evidence type="ECO:0000256" key="3">
    <source>
        <dbReference type="ARBA" id="ARBA00023163"/>
    </source>
</evidence>
<dbReference type="PANTHER" id="PTHR42756:SF1">
    <property type="entry name" value="TRANSCRIPTIONAL REPRESSOR OF EMRAB OPERON"/>
    <property type="match status" value="1"/>
</dbReference>
<dbReference type="EMBL" id="FNBN01000009">
    <property type="protein sequence ID" value="SDH15922.1"/>
    <property type="molecule type" value="Genomic_DNA"/>
</dbReference>
<dbReference type="STRING" id="104663.SAMN04488121_109120"/>
<dbReference type="Proteomes" id="UP000199045">
    <property type="component" value="Unassembled WGS sequence"/>
</dbReference>
<dbReference type="PRINTS" id="PR00598">
    <property type="entry name" value="HTHMARR"/>
</dbReference>
<dbReference type="InterPro" id="IPR036388">
    <property type="entry name" value="WH-like_DNA-bd_sf"/>
</dbReference>
<keyword evidence="2 5" id="KW-0238">DNA-binding</keyword>
<feature type="domain" description="HTH marR-type" evidence="4">
    <location>
        <begin position="1"/>
        <end position="139"/>
    </location>
</feature>
<reference evidence="5 6" key="1">
    <citation type="submission" date="2016-10" db="EMBL/GenBank/DDBJ databases">
        <authorList>
            <person name="de Groot N.N."/>
        </authorList>
    </citation>
    <scope>NUCLEOTIDE SEQUENCE [LARGE SCALE GENOMIC DNA]</scope>
    <source>
        <strain evidence="5 6">DSM 527</strain>
    </source>
</reference>
<gene>
    <name evidence="5" type="ORF">SAMN04488121_109120</name>
</gene>
<dbReference type="SMART" id="SM00347">
    <property type="entry name" value="HTH_MARR"/>
    <property type="match status" value="1"/>
</dbReference>
<accession>A0A1G8A4P1</accession>
<dbReference type="Gene3D" id="1.10.10.10">
    <property type="entry name" value="Winged helix-like DNA-binding domain superfamily/Winged helix DNA-binding domain"/>
    <property type="match status" value="1"/>
</dbReference>
<organism evidence="5 6">
    <name type="scientific">Chitinophaga filiformis</name>
    <name type="common">Myxococcus filiformis</name>
    <name type="synonym">Flexibacter filiformis</name>
    <dbReference type="NCBI Taxonomy" id="104663"/>
    <lineage>
        <taxon>Bacteria</taxon>
        <taxon>Pseudomonadati</taxon>
        <taxon>Bacteroidota</taxon>
        <taxon>Chitinophagia</taxon>
        <taxon>Chitinophagales</taxon>
        <taxon>Chitinophagaceae</taxon>
        <taxon>Chitinophaga</taxon>
    </lineage>
</organism>
<evidence type="ECO:0000256" key="2">
    <source>
        <dbReference type="ARBA" id="ARBA00023125"/>
    </source>
</evidence>
<proteinExistence type="predicted"/>
<keyword evidence="1" id="KW-0805">Transcription regulation</keyword>
<dbReference type="RefSeq" id="WP_089836884.1">
    <property type="nucleotide sequence ID" value="NZ_FNBN01000009.1"/>
</dbReference>
<name>A0A1G8A4P1_CHIFI</name>
<dbReference type="GO" id="GO:0003700">
    <property type="term" value="F:DNA-binding transcription factor activity"/>
    <property type="evidence" value="ECO:0007669"/>
    <property type="project" value="InterPro"/>
</dbReference>